<reference evidence="1" key="3">
    <citation type="submission" date="2021-05" db="UniProtKB">
        <authorList>
            <consortium name="EnsemblPlants"/>
        </authorList>
    </citation>
    <scope>IDENTIFICATION</scope>
    <source>
        <strain evidence="1">cv. B73</strain>
    </source>
</reference>
<sequence length="108" mass="12062">MPRFVAKSRGFDPCFFFLALSFYSCDFETSEEFVYAGGSGGAEEQSRNAEICRSQPLVVLLLAAHNSRAPRPTLVPCDGHFGEATRCCVFFANISCVGKGRRRRRTER</sequence>
<keyword evidence="2" id="KW-1185">Reference proteome</keyword>
<dbReference type="PROSITE" id="PS51257">
    <property type="entry name" value="PROKAR_LIPOPROTEIN"/>
    <property type="match status" value="1"/>
</dbReference>
<proteinExistence type="predicted"/>
<dbReference type="Gramene" id="Zm00001eb428850_T001">
    <property type="protein sequence ID" value="Zm00001eb428850_P001"/>
    <property type="gene ID" value="Zm00001eb428850"/>
</dbReference>
<reference evidence="2" key="1">
    <citation type="journal article" date="2009" name="Science">
        <title>The B73 maize genome: complexity, diversity, and dynamics.</title>
        <authorList>
            <person name="Schnable P.S."/>
            <person name="Ware D."/>
            <person name="Fulton R.S."/>
            <person name="Stein J.C."/>
            <person name="Wei F."/>
            <person name="Pasternak S."/>
            <person name="Liang C."/>
            <person name="Zhang J."/>
            <person name="Fulton L."/>
            <person name="Graves T.A."/>
            <person name="Minx P."/>
            <person name="Reily A.D."/>
            <person name="Courtney L."/>
            <person name="Kruchowski S.S."/>
            <person name="Tomlinson C."/>
            <person name="Strong C."/>
            <person name="Delehaunty K."/>
            <person name="Fronick C."/>
            <person name="Courtney B."/>
            <person name="Rock S.M."/>
            <person name="Belter E."/>
            <person name="Du F."/>
            <person name="Kim K."/>
            <person name="Abbott R.M."/>
            <person name="Cotton M."/>
            <person name="Levy A."/>
            <person name="Marchetto P."/>
            <person name="Ochoa K."/>
            <person name="Jackson S.M."/>
            <person name="Gillam B."/>
            <person name="Chen W."/>
            <person name="Yan L."/>
            <person name="Higginbotham J."/>
            <person name="Cardenas M."/>
            <person name="Waligorski J."/>
            <person name="Applebaum E."/>
            <person name="Phelps L."/>
            <person name="Falcone J."/>
            <person name="Kanchi K."/>
            <person name="Thane T."/>
            <person name="Scimone A."/>
            <person name="Thane N."/>
            <person name="Henke J."/>
            <person name="Wang T."/>
            <person name="Ruppert J."/>
            <person name="Shah N."/>
            <person name="Rotter K."/>
            <person name="Hodges J."/>
            <person name="Ingenthron E."/>
            <person name="Cordes M."/>
            <person name="Kohlberg S."/>
            <person name="Sgro J."/>
            <person name="Delgado B."/>
            <person name="Mead K."/>
            <person name="Chinwalla A."/>
            <person name="Leonard S."/>
            <person name="Crouse K."/>
            <person name="Collura K."/>
            <person name="Kudrna D."/>
            <person name="Currie J."/>
            <person name="He R."/>
            <person name="Angelova A."/>
            <person name="Rajasekar S."/>
            <person name="Mueller T."/>
            <person name="Lomeli R."/>
            <person name="Scara G."/>
            <person name="Ko A."/>
            <person name="Delaney K."/>
            <person name="Wissotski M."/>
            <person name="Lopez G."/>
            <person name="Campos D."/>
            <person name="Braidotti M."/>
            <person name="Ashley E."/>
            <person name="Golser W."/>
            <person name="Kim H."/>
            <person name="Lee S."/>
            <person name="Lin J."/>
            <person name="Dujmic Z."/>
            <person name="Kim W."/>
            <person name="Talag J."/>
            <person name="Zuccolo A."/>
            <person name="Fan C."/>
            <person name="Sebastian A."/>
            <person name="Kramer M."/>
            <person name="Spiegel L."/>
            <person name="Nascimento L."/>
            <person name="Zutavern T."/>
            <person name="Miller B."/>
            <person name="Ambroise C."/>
            <person name="Muller S."/>
            <person name="Spooner W."/>
            <person name="Narechania A."/>
            <person name="Ren L."/>
            <person name="Wei S."/>
            <person name="Kumari S."/>
            <person name="Faga B."/>
            <person name="Levy M.J."/>
            <person name="McMahan L."/>
            <person name="Van Buren P."/>
            <person name="Vaughn M.W."/>
            <person name="Ying K."/>
            <person name="Yeh C.-T."/>
            <person name="Emrich S.J."/>
            <person name="Jia Y."/>
            <person name="Kalyanaraman A."/>
            <person name="Hsia A.-P."/>
            <person name="Barbazuk W.B."/>
            <person name="Baucom R.S."/>
            <person name="Brutnell T.P."/>
            <person name="Carpita N.C."/>
            <person name="Chaparro C."/>
            <person name="Chia J.-M."/>
            <person name="Deragon J.-M."/>
            <person name="Estill J.C."/>
            <person name="Fu Y."/>
            <person name="Jeddeloh J.A."/>
            <person name="Han Y."/>
            <person name="Lee H."/>
            <person name="Li P."/>
            <person name="Lisch D.R."/>
            <person name="Liu S."/>
            <person name="Liu Z."/>
            <person name="Nagel D.H."/>
            <person name="McCann M.C."/>
            <person name="SanMiguel P."/>
            <person name="Myers A.M."/>
            <person name="Nettleton D."/>
            <person name="Nguyen J."/>
            <person name="Penning B.W."/>
            <person name="Ponnala L."/>
            <person name="Schneider K.L."/>
            <person name="Schwartz D.C."/>
            <person name="Sharma A."/>
            <person name="Soderlund C."/>
            <person name="Springer N.M."/>
            <person name="Sun Q."/>
            <person name="Wang H."/>
            <person name="Waterman M."/>
            <person name="Westerman R."/>
            <person name="Wolfgruber T.K."/>
            <person name="Yang L."/>
            <person name="Yu Y."/>
            <person name="Zhang L."/>
            <person name="Zhou S."/>
            <person name="Zhu Q."/>
            <person name="Bennetzen J.L."/>
            <person name="Dawe R.K."/>
            <person name="Jiang J."/>
            <person name="Jiang N."/>
            <person name="Presting G.G."/>
            <person name="Wessler S.R."/>
            <person name="Aluru S."/>
            <person name="Martienssen R.A."/>
            <person name="Clifton S.W."/>
            <person name="McCombie W.R."/>
            <person name="Wing R.A."/>
            <person name="Wilson R.K."/>
        </authorList>
    </citation>
    <scope>NUCLEOTIDE SEQUENCE [LARGE SCALE GENOMIC DNA]</scope>
    <source>
        <strain evidence="2">cv. B73</strain>
    </source>
</reference>
<dbReference type="InParanoid" id="A0A804RNS2"/>
<evidence type="ECO:0000313" key="1">
    <source>
        <dbReference type="EnsemblPlants" id="Zm00001eb428850_P001"/>
    </source>
</evidence>
<name>A0A804RNS2_MAIZE</name>
<protein>
    <submittedName>
        <fullName evidence="1">Uncharacterized protein</fullName>
    </submittedName>
</protein>
<organism evidence="1 2">
    <name type="scientific">Zea mays</name>
    <name type="common">Maize</name>
    <dbReference type="NCBI Taxonomy" id="4577"/>
    <lineage>
        <taxon>Eukaryota</taxon>
        <taxon>Viridiplantae</taxon>
        <taxon>Streptophyta</taxon>
        <taxon>Embryophyta</taxon>
        <taxon>Tracheophyta</taxon>
        <taxon>Spermatophyta</taxon>
        <taxon>Magnoliopsida</taxon>
        <taxon>Liliopsida</taxon>
        <taxon>Poales</taxon>
        <taxon>Poaceae</taxon>
        <taxon>PACMAD clade</taxon>
        <taxon>Panicoideae</taxon>
        <taxon>Andropogonodae</taxon>
        <taxon>Andropogoneae</taxon>
        <taxon>Tripsacinae</taxon>
        <taxon>Zea</taxon>
    </lineage>
</organism>
<evidence type="ECO:0000313" key="2">
    <source>
        <dbReference type="Proteomes" id="UP000007305"/>
    </source>
</evidence>
<dbReference type="EnsemblPlants" id="Zm00001eb428850_T001">
    <property type="protein sequence ID" value="Zm00001eb428850_P001"/>
    <property type="gene ID" value="Zm00001eb428850"/>
</dbReference>
<accession>A0A804RNS2</accession>
<dbReference type="AlphaFoldDB" id="A0A804RNS2"/>
<reference evidence="1" key="2">
    <citation type="submission" date="2019-07" db="EMBL/GenBank/DDBJ databases">
        <authorList>
            <person name="Seetharam A."/>
            <person name="Woodhouse M."/>
            <person name="Cannon E."/>
        </authorList>
    </citation>
    <scope>NUCLEOTIDE SEQUENCE [LARGE SCALE GENOMIC DNA]</scope>
    <source>
        <strain evidence="1">cv. B73</strain>
    </source>
</reference>
<dbReference type="Proteomes" id="UP000007305">
    <property type="component" value="Chromosome 10"/>
</dbReference>